<feature type="compositionally biased region" description="Basic and acidic residues" evidence="1">
    <location>
        <begin position="730"/>
        <end position="747"/>
    </location>
</feature>
<feature type="region of interest" description="Disordered" evidence="1">
    <location>
        <begin position="730"/>
        <end position="794"/>
    </location>
</feature>
<evidence type="ECO:0000256" key="1">
    <source>
        <dbReference type="SAM" id="MobiDB-lite"/>
    </source>
</evidence>
<dbReference type="InterPro" id="IPR053159">
    <property type="entry name" value="Hybrid_Histidine_Kinase"/>
</dbReference>
<dbReference type="OrthoDB" id="10599666at2759"/>
<accession>A0A9P6KA04</accession>
<feature type="compositionally biased region" description="Basic residues" evidence="1">
    <location>
        <begin position="748"/>
        <end position="762"/>
    </location>
</feature>
<evidence type="ECO:0000313" key="2">
    <source>
        <dbReference type="EMBL" id="KAF9577704.1"/>
    </source>
</evidence>
<dbReference type="EMBL" id="JAABOA010004477">
    <property type="protein sequence ID" value="KAF9577704.1"/>
    <property type="molecule type" value="Genomic_DNA"/>
</dbReference>
<dbReference type="Proteomes" id="UP000780801">
    <property type="component" value="Unassembled WGS sequence"/>
</dbReference>
<organism evidence="2 3">
    <name type="scientific">Lunasporangiospora selenospora</name>
    <dbReference type="NCBI Taxonomy" id="979761"/>
    <lineage>
        <taxon>Eukaryota</taxon>
        <taxon>Fungi</taxon>
        <taxon>Fungi incertae sedis</taxon>
        <taxon>Mucoromycota</taxon>
        <taxon>Mortierellomycotina</taxon>
        <taxon>Mortierellomycetes</taxon>
        <taxon>Mortierellales</taxon>
        <taxon>Mortierellaceae</taxon>
        <taxon>Lunasporangiospora</taxon>
    </lineage>
</organism>
<dbReference type="PANTHER" id="PTHR43642:SF1">
    <property type="entry name" value="HYBRID SIGNAL TRANSDUCTION HISTIDINE KINASE G"/>
    <property type="match status" value="1"/>
</dbReference>
<dbReference type="AlphaFoldDB" id="A0A9P6KA04"/>
<comment type="caution">
    <text evidence="2">The sequence shown here is derived from an EMBL/GenBank/DDBJ whole genome shotgun (WGS) entry which is preliminary data.</text>
</comment>
<name>A0A9P6KA04_9FUNG</name>
<keyword evidence="3" id="KW-1185">Reference proteome</keyword>
<sequence>MYTSFPGLLRFQHSSMRKVALNLLEGTDEKERLHYEMAKILFNTPGQEFRTASHVLQCLELTQQKAVQNSEPKDRPSWVPVVENESVESIKLDIQALRVILTLAGEKSLKSGAQDMAVAYWRAALSLLPNSCWDLSTDTPGSTGDRNGAAAMDLDVGMMNTAAEEDTIMGDTSASQAARITSRRQDTKTELYREALNLYLQVIEAERWCQRFERALELCDVVLANVKDPVDRARIFVHKMEISVWIYNNMDEATKLALLCLHELGVSPTESFNPTPSEVSKLYEETYALLLKHLGNMSSKNPKICQDPRIDMITEVLFITTSTLYFNDIPFIAMGIALSVKLICKYGLTKYAGHALVCFALLHSTWHNCLDNTYEIGKLACKVSGENRDVIYLFNLSIQQWGEHVSNSLVAMEKELATTDLTCSRIFHVGRLLHVAVAHVLMGRVHLRDCMASVSDLINKHFKFDPKTYRYGIMQRLLELIKCLRGPVVTADGQTTLSIKEFIESEQMHKVLNVSAGAYTTNIYTLLKMMGAFMFGLHSYIDEITSSWHDEPFSAINFECSWIAHMALTIVGLSLATLLRTEKDPKARARMRRQLIGIRDKMEVRALKFPTNHAAMFYLIQAEISDQDDHEGNDMKRTLTLYESAISYSIKGDFPLFLCFSYEFAANYFIRHGLHSNAQCFMVNACKGYQNWGARSKVSLLYKTYPDLLGPQKEMEQTTTSRGLFYRPAETEGKASEAQPHHNTDQNHHHHHHHHPHSHPHSHPYQQQFPGPTSTGGMNSGGSTLFSGTSPWLA</sequence>
<evidence type="ECO:0000313" key="3">
    <source>
        <dbReference type="Proteomes" id="UP000780801"/>
    </source>
</evidence>
<proteinExistence type="predicted"/>
<feature type="compositionally biased region" description="Low complexity" evidence="1">
    <location>
        <begin position="771"/>
        <end position="784"/>
    </location>
</feature>
<dbReference type="PANTHER" id="PTHR43642">
    <property type="entry name" value="HYBRID SIGNAL TRANSDUCTION HISTIDINE KINASE G"/>
    <property type="match status" value="1"/>
</dbReference>
<protein>
    <submittedName>
        <fullName evidence="2">Uncharacterized protein</fullName>
    </submittedName>
</protein>
<feature type="non-terminal residue" evidence="2">
    <location>
        <position position="1"/>
    </location>
</feature>
<gene>
    <name evidence="2" type="ORF">BGW38_006912</name>
</gene>
<reference evidence="2" key="1">
    <citation type="journal article" date="2020" name="Fungal Divers.">
        <title>Resolving the Mortierellaceae phylogeny through synthesis of multi-gene phylogenetics and phylogenomics.</title>
        <authorList>
            <person name="Vandepol N."/>
            <person name="Liber J."/>
            <person name="Desiro A."/>
            <person name="Na H."/>
            <person name="Kennedy M."/>
            <person name="Barry K."/>
            <person name="Grigoriev I.V."/>
            <person name="Miller A.N."/>
            <person name="O'Donnell K."/>
            <person name="Stajich J.E."/>
            <person name="Bonito G."/>
        </authorList>
    </citation>
    <scope>NUCLEOTIDE SEQUENCE</scope>
    <source>
        <strain evidence="2">KOD1015</strain>
    </source>
</reference>
<feature type="compositionally biased region" description="Polar residues" evidence="1">
    <location>
        <begin position="785"/>
        <end position="794"/>
    </location>
</feature>